<dbReference type="AlphaFoldDB" id="A0A830FME1"/>
<feature type="domain" description="DUF6199" evidence="2">
    <location>
        <begin position="10"/>
        <end position="73"/>
    </location>
</feature>
<sequence length="74" mass="7900">MDARALLTVALGVLLGVFLLAFPDTAFRLRALGRAPTTGRGRYGSENPAPGWVRWLIRFFGVVCLAVAASILLG</sequence>
<reference evidence="3" key="1">
    <citation type="journal article" date="2014" name="Int. J. Syst. Evol. Microbiol.">
        <title>Complete genome sequence of Corynebacterium casei LMG S-19264T (=DSM 44701T), isolated from a smear-ripened cheese.</title>
        <authorList>
            <consortium name="US DOE Joint Genome Institute (JGI-PGF)"/>
            <person name="Walter F."/>
            <person name="Albersmeier A."/>
            <person name="Kalinowski J."/>
            <person name="Ruckert C."/>
        </authorList>
    </citation>
    <scope>NUCLEOTIDE SEQUENCE</scope>
    <source>
        <strain evidence="3">JCM 19596</strain>
    </source>
</reference>
<dbReference type="EMBL" id="BMPG01000005">
    <property type="protein sequence ID" value="GGL70104.1"/>
    <property type="molecule type" value="Genomic_DNA"/>
</dbReference>
<evidence type="ECO:0000259" key="2">
    <source>
        <dbReference type="Pfam" id="PF19701"/>
    </source>
</evidence>
<keyword evidence="1" id="KW-0472">Membrane</keyword>
<feature type="transmembrane region" description="Helical" evidence="1">
    <location>
        <begin position="52"/>
        <end position="73"/>
    </location>
</feature>
<gene>
    <name evidence="3" type="ORF">GCM10009039_30170</name>
</gene>
<evidence type="ECO:0000313" key="4">
    <source>
        <dbReference type="Proteomes" id="UP000607197"/>
    </source>
</evidence>
<dbReference type="InterPro" id="IPR045679">
    <property type="entry name" value="DUF6199"/>
</dbReference>
<reference evidence="3" key="2">
    <citation type="submission" date="2020-09" db="EMBL/GenBank/DDBJ databases">
        <authorList>
            <person name="Sun Q."/>
            <person name="Ohkuma M."/>
        </authorList>
    </citation>
    <scope>NUCLEOTIDE SEQUENCE</scope>
    <source>
        <strain evidence="3">JCM 19596</strain>
    </source>
</reference>
<comment type="caution">
    <text evidence="3">The sequence shown here is derived from an EMBL/GenBank/DDBJ whole genome shotgun (WGS) entry which is preliminary data.</text>
</comment>
<dbReference type="Pfam" id="PF19701">
    <property type="entry name" value="DUF6199"/>
    <property type="match status" value="1"/>
</dbReference>
<dbReference type="OrthoDB" id="253142at2157"/>
<keyword evidence="1" id="KW-0812">Transmembrane</keyword>
<dbReference type="Proteomes" id="UP000607197">
    <property type="component" value="Unassembled WGS sequence"/>
</dbReference>
<keyword evidence="4" id="KW-1185">Reference proteome</keyword>
<dbReference type="RefSeq" id="WP_188980416.1">
    <property type="nucleotide sequence ID" value="NZ_BMPG01000005.1"/>
</dbReference>
<evidence type="ECO:0000256" key="1">
    <source>
        <dbReference type="SAM" id="Phobius"/>
    </source>
</evidence>
<protein>
    <recommendedName>
        <fullName evidence="2">DUF6199 domain-containing protein</fullName>
    </recommendedName>
</protein>
<keyword evidence="1" id="KW-1133">Transmembrane helix</keyword>
<proteinExistence type="predicted"/>
<name>A0A830FME1_9EURY</name>
<accession>A0A830FME1</accession>
<evidence type="ECO:0000313" key="3">
    <source>
        <dbReference type="EMBL" id="GGL70104.1"/>
    </source>
</evidence>
<organism evidence="3 4">
    <name type="scientific">Halocalculus aciditolerans</name>
    <dbReference type="NCBI Taxonomy" id="1383812"/>
    <lineage>
        <taxon>Archaea</taxon>
        <taxon>Methanobacteriati</taxon>
        <taxon>Methanobacteriota</taxon>
        <taxon>Stenosarchaea group</taxon>
        <taxon>Halobacteria</taxon>
        <taxon>Halobacteriales</taxon>
        <taxon>Halobacteriaceae</taxon>
        <taxon>Halocalculus</taxon>
    </lineage>
</organism>